<sequence length="342" mass="39695">MKLHIFILCLLIQLMSCQKNTKNFDHLTVNKEQSPAKINFIDYPIDDFEGIVSTQFDGIYRNFDFKYRNGETTFILVPKIGSEKWYSEQKNKIHNQDIDATIEKGLNQQSLKNLSKEFDIWVFHTPKEFLKSTPNMDAPYTPLTPRKIFLYQYNTSSNTWKIADTFSVDNDNDEAKANQWRESKILKLKTKQETTTSSSSLDSWTGIYLNSDNLQLTSYQEIKNRIGWYELKISSKEITFDNDSRMESEFPTESPGGYSIHYTCNYSISGNTIKLYAKDENDTSSPKNISDSEKKPVLILNKKDNKYYAISSDIKDSESLVNSARAKSPSPYLFYRFDINIH</sequence>
<gene>
    <name evidence="1" type="ORF">CLV73_3700</name>
</gene>
<organism evidence="1 2">
    <name type="scientific">Chryseobacterium geocarposphaerae</name>
    <dbReference type="NCBI Taxonomy" id="1416776"/>
    <lineage>
        <taxon>Bacteria</taxon>
        <taxon>Pseudomonadati</taxon>
        <taxon>Bacteroidota</taxon>
        <taxon>Flavobacteriia</taxon>
        <taxon>Flavobacteriales</taxon>
        <taxon>Weeksellaceae</taxon>
        <taxon>Chryseobacterium group</taxon>
        <taxon>Chryseobacterium</taxon>
    </lineage>
</organism>
<dbReference type="RefSeq" id="WP_157798822.1">
    <property type="nucleotide sequence ID" value="NZ_PGFD01000004.1"/>
</dbReference>
<name>A0A2M9BX42_9FLAO</name>
<reference evidence="1 2" key="1">
    <citation type="submission" date="2017-11" db="EMBL/GenBank/DDBJ databases">
        <title>Genomic Encyclopedia of Archaeal and Bacterial Type Strains, Phase II (KMG-II): From Individual Species to Whole Genera.</title>
        <authorList>
            <person name="Goeker M."/>
        </authorList>
    </citation>
    <scope>NUCLEOTIDE SEQUENCE [LARGE SCALE GENOMIC DNA]</scope>
    <source>
        <strain evidence="1 2">DSM 27617</strain>
    </source>
</reference>
<dbReference type="Proteomes" id="UP000228740">
    <property type="component" value="Unassembled WGS sequence"/>
</dbReference>
<keyword evidence="2" id="KW-1185">Reference proteome</keyword>
<evidence type="ECO:0000313" key="2">
    <source>
        <dbReference type="Proteomes" id="UP000228740"/>
    </source>
</evidence>
<accession>A0A2M9BX42</accession>
<proteinExistence type="predicted"/>
<dbReference type="AlphaFoldDB" id="A0A2M9BX42"/>
<dbReference type="EMBL" id="PGFD01000004">
    <property type="protein sequence ID" value="PJJ62534.1"/>
    <property type="molecule type" value="Genomic_DNA"/>
</dbReference>
<evidence type="ECO:0000313" key="1">
    <source>
        <dbReference type="EMBL" id="PJJ62534.1"/>
    </source>
</evidence>
<dbReference type="OrthoDB" id="1256812at2"/>
<protein>
    <submittedName>
        <fullName evidence="1">Uncharacterized protein</fullName>
    </submittedName>
</protein>
<comment type="caution">
    <text evidence="1">The sequence shown here is derived from an EMBL/GenBank/DDBJ whole genome shotgun (WGS) entry which is preliminary data.</text>
</comment>